<dbReference type="RefSeq" id="WP_093054148.1">
    <property type="nucleotide sequence ID" value="NZ_FOGT01000014.1"/>
</dbReference>
<evidence type="ECO:0008006" key="4">
    <source>
        <dbReference type="Google" id="ProtNLM"/>
    </source>
</evidence>
<name>A0A1H9W360_9BACI</name>
<protein>
    <recommendedName>
        <fullName evidence="4">4 TMS phage holin, superfamily IV</fullName>
    </recommendedName>
</protein>
<dbReference type="AlphaFoldDB" id="A0A1H9W360"/>
<keyword evidence="1" id="KW-0812">Transmembrane</keyword>
<organism evidence="2 3">
    <name type="scientific">Salipaludibacillus aurantiacus</name>
    <dbReference type="NCBI Taxonomy" id="1601833"/>
    <lineage>
        <taxon>Bacteria</taxon>
        <taxon>Bacillati</taxon>
        <taxon>Bacillota</taxon>
        <taxon>Bacilli</taxon>
        <taxon>Bacillales</taxon>
        <taxon>Bacillaceae</taxon>
    </lineage>
</organism>
<keyword evidence="1" id="KW-0472">Membrane</keyword>
<accession>A0A1H9W360</accession>
<dbReference type="EMBL" id="FOGT01000014">
    <property type="protein sequence ID" value="SES28335.1"/>
    <property type="molecule type" value="Genomic_DNA"/>
</dbReference>
<evidence type="ECO:0000313" key="3">
    <source>
        <dbReference type="Proteomes" id="UP000198571"/>
    </source>
</evidence>
<feature type="transmembrane region" description="Helical" evidence="1">
    <location>
        <begin position="62"/>
        <end position="81"/>
    </location>
</feature>
<reference evidence="3" key="1">
    <citation type="submission" date="2016-10" db="EMBL/GenBank/DDBJ databases">
        <authorList>
            <person name="Varghese N."/>
            <person name="Submissions S."/>
        </authorList>
    </citation>
    <scope>NUCLEOTIDE SEQUENCE [LARGE SCALE GENOMIC DNA]</scope>
    <source>
        <strain evidence="3">S9</strain>
    </source>
</reference>
<sequence length="146" mass="16694">MKHVNVLFIKFVASLFIFGISLGLLFNAQFVEVVSFSLLVTIISYFLGDQIILPRLGKRNTVVVDFFLVYLIVWIFGAIFFHSYLMIGWGSIISASLFAGSEVFVHFYIVKNIKQTVQEKQRSFNQSFAFEIAEDQGPHPTQNKDE</sequence>
<evidence type="ECO:0000256" key="1">
    <source>
        <dbReference type="SAM" id="Phobius"/>
    </source>
</evidence>
<dbReference type="Pfam" id="PF10710">
    <property type="entry name" value="DUF2512"/>
    <property type="match status" value="1"/>
</dbReference>
<dbReference type="OrthoDB" id="2111682at2"/>
<feature type="transmembrane region" description="Helical" evidence="1">
    <location>
        <begin position="7"/>
        <end position="27"/>
    </location>
</feature>
<keyword evidence="3" id="KW-1185">Reference proteome</keyword>
<proteinExistence type="predicted"/>
<feature type="transmembrane region" description="Helical" evidence="1">
    <location>
        <begin position="87"/>
        <end position="110"/>
    </location>
</feature>
<evidence type="ECO:0000313" key="2">
    <source>
        <dbReference type="EMBL" id="SES28335.1"/>
    </source>
</evidence>
<dbReference type="Proteomes" id="UP000198571">
    <property type="component" value="Unassembled WGS sequence"/>
</dbReference>
<gene>
    <name evidence="2" type="ORF">SAMN05518684_11436</name>
</gene>
<keyword evidence="1" id="KW-1133">Transmembrane helix</keyword>
<feature type="transmembrane region" description="Helical" evidence="1">
    <location>
        <begin position="33"/>
        <end position="53"/>
    </location>
</feature>
<dbReference type="InterPro" id="IPR019649">
    <property type="entry name" value="DUF2512"/>
</dbReference>